<organism evidence="1 2">
    <name type="scientific">Boletus edulis BED1</name>
    <dbReference type="NCBI Taxonomy" id="1328754"/>
    <lineage>
        <taxon>Eukaryota</taxon>
        <taxon>Fungi</taxon>
        <taxon>Dikarya</taxon>
        <taxon>Basidiomycota</taxon>
        <taxon>Agaricomycotina</taxon>
        <taxon>Agaricomycetes</taxon>
        <taxon>Agaricomycetidae</taxon>
        <taxon>Boletales</taxon>
        <taxon>Boletineae</taxon>
        <taxon>Boletaceae</taxon>
        <taxon>Boletoideae</taxon>
        <taxon>Boletus</taxon>
    </lineage>
</organism>
<accession>A0AAD4BZI5</accession>
<evidence type="ECO:0000313" key="2">
    <source>
        <dbReference type="Proteomes" id="UP001194468"/>
    </source>
</evidence>
<reference evidence="1" key="1">
    <citation type="submission" date="2019-10" db="EMBL/GenBank/DDBJ databases">
        <authorList>
            <consortium name="DOE Joint Genome Institute"/>
            <person name="Kuo A."/>
            <person name="Miyauchi S."/>
            <person name="Kiss E."/>
            <person name="Drula E."/>
            <person name="Kohler A."/>
            <person name="Sanchez-Garcia M."/>
            <person name="Andreopoulos B."/>
            <person name="Barry K.W."/>
            <person name="Bonito G."/>
            <person name="Buee M."/>
            <person name="Carver A."/>
            <person name="Chen C."/>
            <person name="Cichocki N."/>
            <person name="Clum A."/>
            <person name="Culley D."/>
            <person name="Crous P.W."/>
            <person name="Fauchery L."/>
            <person name="Girlanda M."/>
            <person name="Hayes R."/>
            <person name="Keri Z."/>
            <person name="LaButti K."/>
            <person name="Lipzen A."/>
            <person name="Lombard V."/>
            <person name="Magnuson J."/>
            <person name="Maillard F."/>
            <person name="Morin E."/>
            <person name="Murat C."/>
            <person name="Nolan M."/>
            <person name="Ohm R."/>
            <person name="Pangilinan J."/>
            <person name="Pereira M."/>
            <person name="Perotto S."/>
            <person name="Peter M."/>
            <person name="Riley R."/>
            <person name="Sitrit Y."/>
            <person name="Stielow B."/>
            <person name="Szollosi G."/>
            <person name="Zifcakova L."/>
            <person name="Stursova M."/>
            <person name="Spatafora J.W."/>
            <person name="Tedersoo L."/>
            <person name="Vaario L.-M."/>
            <person name="Yamada A."/>
            <person name="Yan M."/>
            <person name="Wang P."/>
            <person name="Xu J."/>
            <person name="Bruns T."/>
            <person name="Baldrian P."/>
            <person name="Vilgalys R."/>
            <person name="Henrissat B."/>
            <person name="Grigoriev I.V."/>
            <person name="Hibbett D."/>
            <person name="Nagy L.G."/>
            <person name="Martin F.M."/>
        </authorList>
    </citation>
    <scope>NUCLEOTIDE SEQUENCE</scope>
    <source>
        <strain evidence="1">BED1</strain>
    </source>
</reference>
<keyword evidence="2" id="KW-1185">Reference proteome</keyword>
<gene>
    <name evidence="1" type="ORF">L210DRAFT_3394790</name>
</gene>
<proteinExistence type="predicted"/>
<sequence>MWQCSDLLEHNLAHKHPIQVFIGNKGLEVRPLAVNKVWNPDAEFIHCAGDDGVRYTILLSALH</sequence>
<name>A0AAD4BZI5_BOLED</name>
<comment type="caution">
    <text evidence="1">The sequence shown here is derived from an EMBL/GenBank/DDBJ whole genome shotgun (WGS) entry which is preliminary data.</text>
</comment>
<dbReference type="AlphaFoldDB" id="A0AAD4BZI5"/>
<dbReference type="Proteomes" id="UP001194468">
    <property type="component" value="Unassembled WGS sequence"/>
</dbReference>
<protein>
    <submittedName>
        <fullName evidence="1">Uncharacterized protein</fullName>
    </submittedName>
</protein>
<evidence type="ECO:0000313" key="1">
    <source>
        <dbReference type="EMBL" id="KAF8444468.1"/>
    </source>
</evidence>
<reference evidence="1" key="2">
    <citation type="journal article" date="2020" name="Nat. Commun.">
        <title>Large-scale genome sequencing of mycorrhizal fungi provides insights into the early evolution of symbiotic traits.</title>
        <authorList>
            <person name="Miyauchi S."/>
            <person name="Kiss E."/>
            <person name="Kuo A."/>
            <person name="Drula E."/>
            <person name="Kohler A."/>
            <person name="Sanchez-Garcia M."/>
            <person name="Morin E."/>
            <person name="Andreopoulos B."/>
            <person name="Barry K.W."/>
            <person name="Bonito G."/>
            <person name="Buee M."/>
            <person name="Carver A."/>
            <person name="Chen C."/>
            <person name="Cichocki N."/>
            <person name="Clum A."/>
            <person name="Culley D."/>
            <person name="Crous P.W."/>
            <person name="Fauchery L."/>
            <person name="Girlanda M."/>
            <person name="Hayes R.D."/>
            <person name="Keri Z."/>
            <person name="LaButti K."/>
            <person name="Lipzen A."/>
            <person name="Lombard V."/>
            <person name="Magnuson J."/>
            <person name="Maillard F."/>
            <person name="Murat C."/>
            <person name="Nolan M."/>
            <person name="Ohm R.A."/>
            <person name="Pangilinan J."/>
            <person name="Pereira M.F."/>
            <person name="Perotto S."/>
            <person name="Peter M."/>
            <person name="Pfister S."/>
            <person name="Riley R."/>
            <person name="Sitrit Y."/>
            <person name="Stielow J.B."/>
            <person name="Szollosi G."/>
            <person name="Zifcakova L."/>
            <person name="Stursova M."/>
            <person name="Spatafora J.W."/>
            <person name="Tedersoo L."/>
            <person name="Vaario L.M."/>
            <person name="Yamada A."/>
            <person name="Yan M."/>
            <person name="Wang P."/>
            <person name="Xu J."/>
            <person name="Bruns T."/>
            <person name="Baldrian P."/>
            <person name="Vilgalys R."/>
            <person name="Dunand C."/>
            <person name="Henrissat B."/>
            <person name="Grigoriev I.V."/>
            <person name="Hibbett D."/>
            <person name="Nagy L.G."/>
            <person name="Martin F.M."/>
        </authorList>
    </citation>
    <scope>NUCLEOTIDE SEQUENCE</scope>
    <source>
        <strain evidence="1">BED1</strain>
    </source>
</reference>
<dbReference type="EMBL" id="WHUW01000006">
    <property type="protein sequence ID" value="KAF8444468.1"/>
    <property type="molecule type" value="Genomic_DNA"/>
</dbReference>